<dbReference type="EMBL" id="PKHE01000001">
    <property type="protein sequence ID" value="PKY90607.1"/>
    <property type="molecule type" value="Genomic_DNA"/>
</dbReference>
<dbReference type="InterPro" id="IPR012674">
    <property type="entry name" value="Calycin"/>
</dbReference>
<sequence>MKRQSVEVKVKQLIRYSHCDEWEVEELSCEGIYTELKSYRKIEYQDAMQRNVSLKWANDAQIDHLEIRMPEYTLQFKHQLTTQTPYMTPQGLWLLDVHTNQLAYQASSDYVSLDIAYQLSVPQGPLGEYQFQLQFNH</sequence>
<dbReference type="Proteomes" id="UP000234384">
    <property type="component" value="Unassembled WGS sequence"/>
</dbReference>
<comment type="caution">
    <text evidence="1">The sequence shown here is derived from an EMBL/GenBank/DDBJ whole genome shotgun (WGS) entry which is preliminary data.</text>
</comment>
<proteinExistence type="predicted"/>
<dbReference type="Pfam" id="PF09148">
    <property type="entry name" value="DUF1934"/>
    <property type="match status" value="1"/>
</dbReference>
<accession>A0A2I1K4U5</accession>
<dbReference type="RefSeq" id="WP_006700747.1">
    <property type="nucleotide sequence ID" value="NZ_PKHE01000001.1"/>
</dbReference>
<evidence type="ECO:0000313" key="2">
    <source>
        <dbReference type="Proteomes" id="UP000234384"/>
    </source>
</evidence>
<dbReference type="AlphaFoldDB" id="A0A2I1K4U5"/>
<name>A0A2I1K4U5_9LACT</name>
<gene>
    <name evidence="1" type="ORF">CYJ57_00080</name>
</gene>
<evidence type="ECO:0000313" key="1">
    <source>
        <dbReference type="EMBL" id="PKY90607.1"/>
    </source>
</evidence>
<dbReference type="Gene3D" id="2.40.128.20">
    <property type="match status" value="1"/>
</dbReference>
<organism evidence="1 2">
    <name type="scientific">Falseniella ignava</name>
    <dbReference type="NCBI Taxonomy" id="137730"/>
    <lineage>
        <taxon>Bacteria</taxon>
        <taxon>Bacillati</taxon>
        <taxon>Bacillota</taxon>
        <taxon>Bacilli</taxon>
        <taxon>Lactobacillales</taxon>
        <taxon>Aerococcaceae</taxon>
        <taxon>Falseniella</taxon>
    </lineage>
</organism>
<reference evidence="1 2" key="1">
    <citation type="submission" date="2017-12" db="EMBL/GenBank/DDBJ databases">
        <title>Phylogenetic diversity of female urinary microbiome.</title>
        <authorList>
            <person name="Thomas-White K."/>
            <person name="Wolfe A.J."/>
        </authorList>
    </citation>
    <scope>NUCLEOTIDE SEQUENCE [LARGE SCALE GENOMIC DNA]</scope>
    <source>
        <strain evidence="1 2">UMB0898</strain>
    </source>
</reference>
<dbReference type="OrthoDB" id="2139523at2"/>
<dbReference type="InterPro" id="IPR015231">
    <property type="entry name" value="DUF1934"/>
</dbReference>
<dbReference type="SUPFAM" id="SSF50814">
    <property type="entry name" value="Lipocalins"/>
    <property type="match status" value="1"/>
</dbReference>
<protein>
    <submittedName>
        <fullName evidence="1">DUF1934 domain-containing protein</fullName>
    </submittedName>
</protein>